<accession>A0A5C8KYF8</accession>
<protein>
    <submittedName>
        <fullName evidence="4">Glycerophosphodiester phosphodiesterase</fullName>
    </submittedName>
</protein>
<dbReference type="EMBL" id="VRTS01000003">
    <property type="protein sequence ID" value="TXK64305.1"/>
    <property type="molecule type" value="Genomic_DNA"/>
</dbReference>
<dbReference type="Proteomes" id="UP000321248">
    <property type="component" value="Unassembled WGS sequence"/>
</dbReference>
<comment type="caution">
    <text evidence="4">The sequence shown here is derived from an EMBL/GenBank/DDBJ whole genome shotgun (WGS) entry which is preliminary data.</text>
</comment>
<feature type="domain" description="GP-PDE" evidence="3">
    <location>
        <begin position="538"/>
        <end position="770"/>
    </location>
</feature>
<dbReference type="SUPFAM" id="SSF51695">
    <property type="entry name" value="PLC-like phosphodiesterases"/>
    <property type="match status" value="1"/>
</dbReference>
<evidence type="ECO:0000313" key="4">
    <source>
        <dbReference type="EMBL" id="TXK64305.1"/>
    </source>
</evidence>
<dbReference type="InterPro" id="IPR018476">
    <property type="entry name" value="GlyceroP-diester-Pdiesterase_M"/>
</dbReference>
<organism evidence="4 5">
    <name type="scientific">Alkalisalibacterium limincola</name>
    <dbReference type="NCBI Taxonomy" id="2699169"/>
    <lineage>
        <taxon>Bacteria</taxon>
        <taxon>Pseudomonadati</taxon>
        <taxon>Pseudomonadota</taxon>
        <taxon>Gammaproteobacteria</taxon>
        <taxon>Lysobacterales</taxon>
        <taxon>Lysobacteraceae</taxon>
        <taxon>Alkalisalibacterium</taxon>
    </lineage>
</organism>
<dbReference type="AlphaFoldDB" id="A0A5C8KYF8"/>
<proteinExistence type="predicted"/>
<dbReference type="Pfam" id="PF03009">
    <property type="entry name" value="GDPD"/>
    <property type="match status" value="1"/>
</dbReference>
<dbReference type="InterPro" id="IPR030395">
    <property type="entry name" value="GP_PDE_dom"/>
</dbReference>
<evidence type="ECO:0000313" key="5">
    <source>
        <dbReference type="Proteomes" id="UP000321248"/>
    </source>
</evidence>
<dbReference type="Gene3D" id="3.20.20.190">
    <property type="entry name" value="Phosphatidylinositol (PI) phosphodiesterase"/>
    <property type="match status" value="1"/>
</dbReference>
<feature type="transmembrane region" description="Helical" evidence="2">
    <location>
        <begin position="451"/>
        <end position="474"/>
    </location>
</feature>
<reference evidence="4 5" key="1">
    <citation type="submission" date="2019-08" db="EMBL/GenBank/DDBJ databases">
        <authorList>
            <person name="Karlyshev A.V."/>
        </authorList>
    </citation>
    <scope>NUCLEOTIDE SEQUENCE [LARGE SCALE GENOMIC DNA]</scope>
    <source>
        <strain evidence="4 5">Alg18-2.2</strain>
    </source>
</reference>
<evidence type="ECO:0000256" key="2">
    <source>
        <dbReference type="SAM" id="Phobius"/>
    </source>
</evidence>
<keyword evidence="2" id="KW-0812">Transmembrane</keyword>
<dbReference type="Pfam" id="PF10110">
    <property type="entry name" value="GPDPase_memb"/>
    <property type="match status" value="1"/>
</dbReference>
<feature type="transmembrane region" description="Helical" evidence="2">
    <location>
        <begin position="357"/>
        <end position="379"/>
    </location>
</feature>
<feature type="transmembrane region" description="Helical" evidence="2">
    <location>
        <begin position="310"/>
        <end position="337"/>
    </location>
</feature>
<name>A0A5C8KYF8_9GAMM</name>
<feature type="region of interest" description="Disordered" evidence="1">
    <location>
        <begin position="1"/>
        <end position="26"/>
    </location>
</feature>
<keyword evidence="2" id="KW-1133">Transmembrane helix</keyword>
<gene>
    <name evidence="4" type="ORF">FU658_05215</name>
</gene>
<dbReference type="PANTHER" id="PTHR46211">
    <property type="entry name" value="GLYCEROPHOSPHORYL DIESTER PHOSPHODIESTERASE"/>
    <property type="match status" value="1"/>
</dbReference>
<dbReference type="InterPro" id="IPR017946">
    <property type="entry name" value="PLC-like_Pdiesterase_TIM-brl"/>
</dbReference>
<keyword evidence="2" id="KW-0472">Membrane</keyword>
<dbReference type="GO" id="GO:0006629">
    <property type="term" value="P:lipid metabolic process"/>
    <property type="evidence" value="ECO:0007669"/>
    <property type="project" value="InterPro"/>
</dbReference>
<feature type="transmembrane region" description="Helical" evidence="2">
    <location>
        <begin position="257"/>
        <end position="277"/>
    </location>
</feature>
<keyword evidence="5" id="KW-1185">Reference proteome</keyword>
<dbReference type="PANTHER" id="PTHR46211:SF1">
    <property type="entry name" value="GLYCEROPHOSPHODIESTER PHOSPHODIESTERASE, CYTOPLASMIC"/>
    <property type="match status" value="1"/>
</dbReference>
<feature type="transmembrane region" description="Helical" evidence="2">
    <location>
        <begin position="214"/>
        <end position="237"/>
    </location>
</feature>
<evidence type="ECO:0000259" key="3">
    <source>
        <dbReference type="PROSITE" id="PS51704"/>
    </source>
</evidence>
<evidence type="ECO:0000256" key="1">
    <source>
        <dbReference type="SAM" id="MobiDB-lite"/>
    </source>
</evidence>
<feature type="transmembrane region" description="Helical" evidence="2">
    <location>
        <begin position="411"/>
        <end position="431"/>
    </location>
</feature>
<dbReference type="PROSITE" id="PS51704">
    <property type="entry name" value="GP_PDE"/>
    <property type="match status" value="1"/>
</dbReference>
<sequence>MVEGVATGADEDPEVRHSPVATDPVDCRHHRADRQPEQAHVAQPVVALDQRLPVTGNVHVIDTEASASGTILLLILQTCFAKREANAVRIAPLRDFHLKSPEMLSAAPVGAPGGTIAQPLPPRNHWPQSSSWGPVPRRAGPLPGCDEQRVDRQFDALSATVYNRPMHNEPGGHIESGSLDGMERPTIPDDRQLLRGILIQDMRQDLRRHLRPMLAWYLLFTAFAVVAAAPLSTWSLAALLHWIERPLAGEFDGLIDIVLALGWLMLAGALALFAVMLQQAGMLLVSASHGCRYRIAAAALRGMLRRAAPLAALTGCQVLAHAVLALPWLVVGIGLYWLLLGNLDPYYVITVQPAALWWFLGGFLPVLAAGLFLHATLYFRWLLATPALVLEGLSPVAALTRSRALTRGRHLRIALLVVGVALAIAALPVLVTLGYDRAATPLLDQIPANRWLVSAGMVGYLTLYAATVLGVLFLGTTANALLVRALFHRLGGVIGVQDADAVPPRPGRFVGGAEAVVLVVALVQATFAVVSMNLGREVTVTAHRGASAVAPENTLAAFEAALDAGADAIEFDVRLSADGAVIVFHDSDFRRMAGDSRAVVDTPLSDMRDIDVGSWFDPVFSGERIPTLAEALDFLDGRAQALVELKPDPGNAQALLDATVAVIEDGGHWDAVILASLSPDLVRAARVVAPQARLALFANAALPGTARRTDFDMLGLNHVRVDASVVADARRRGYLLQVWTVNDPVLMARYMDLGVHDISTDVPAEAVRVRTERAELTDVELLLARLRSWFRR</sequence>
<feature type="transmembrane region" description="Helical" evidence="2">
    <location>
        <begin position="515"/>
        <end position="534"/>
    </location>
</feature>
<dbReference type="OrthoDB" id="9795622at2"/>
<dbReference type="GO" id="GO:0008081">
    <property type="term" value="F:phosphoric diester hydrolase activity"/>
    <property type="evidence" value="ECO:0007669"/>
    <property type="project" value="InterPro"/>
</dbReference>